<evidence type="ECO:0000313" key="12">
    <source>
        <dbReference type="EMBL" id="ARU48939.1"/>
    </source>
</evidence>
<comment type="similarity">
    <text evidence="2 9">Belongs to the ketopantoate reductase family.</text>
</comment>
<evidence type="ECO:0000256" key="2">
    <source>
        <dbReference type="ARBA" id="ARBA00007870"/>
    </source>
</evidence>
<protein>
    <recommendedName>
        <fullName evidence="4 9">2-dehydropantoate 2-reductase</fullName>
        <ecNumber evidence="3 9">1.1.1.169</ecNumber>
    </recommendedName>
    <alternativeName>
        <fullName evidence="7 9">Ketopantoate reductase</fullName>
    </alternativeName>
</protein>
<dbReference type="FunFam" id="1.10.1040.10:FF:000017">
    <property type="entry name" value="2-dehydropantoate 2-reductase"/>
    <property type="match status" value="1"/>
</dbReference>
<evidence type="ECO:0000256" key="7">
    <source>
        <dbReference type="ARBA" id="ARBA00032024"/>
    </source>
</evidence>
<evidence type="ECO:0000256" key="6">
    <source>
        <dbReference type="ARBA" id="ARBA00023002"/>
    </source>
</evidence>
<name>A0A1Y0HLF7_9BACT</name>
<dbReference type="Pfam" id="PF08546">
    <property type="entry name" value="ApbA_C"/>
    <property type="match status" value="1"/>
</dbReference>
<dbReference type="Gene3D" id="3.40.50.720">
    <property type="entry name" value="NAD(P)-binding Rossmann-like Domain"/>
    <property type="match status" value="1"/>
</dbReference>
<evidence type="ECO:0000259" key="11">
    <source>
        <dbReference type="Pfam" id="PF08546"/>
    </source>
</evidence>
<dbReference type="InterPro" id="IPR008927">
    <property type="entry name" value="6-PGluconate_DH-like_C_sf"/>
</dbReference>
<comment type="catalytic activity">
    <reaction evidence="8 9">
        <text>(R)-pantoate + NADP(+) = 2-dehydropantoate + NADPH + H(+)</text>
        <dbReference type="Rhea" id="RHEA:16233"/>
        <dbReference type="ChEBI" id="CHEBI:11561"/>
        <dbReference type="ChEBI" id="CHEBI:15378"/>
        <dbReference type="ChEBI" id="CHEBI:15980"/>
        <dbReference type="ChEBI" id="CHEBI:57783"/>
        <dbReference type="ChEBI" id="CHEBI:58349"/>
        <dbReference type="EC" id="1.1.1.169"/>
    </reaction>
</comment>
<keyword evidence="6 9" id="KW-0560">Oxidoreductase</keyword>
<evidence type="ECO:0000256" key="8">
    <source>
        <dbReference type="ARBA" id="ARBA00048793"/>
    </source>
</evidence>
<accession>A0A1Y0HLF7</accession>
<proteinExistence type="inferred from homology"/>
<comment type="pathway">
    <text evidence="1 9">Cofactor biosynthesis; (R)-pantothenate biosynthesis; (R)-pantoate from 3-methyl-2-oxobutanoate: step 2/2.</text>
</comment>
<dbReference type="SUPFAM" id="SSF48179">
    <property type="entry name" value="6-phosphogluconate dehydrogenase C-terminal domain-like"/>
    <property type="match status" value="1"/>
</dbReference>
<sequence>MNIIILGAGGVGSYFGAKLLQDGHHVVFIARGAHLEALQTEGLHVKHPSLEFNQKIQALDLPSLSELDATSFDLIILATKSIATREVSIQLAQWLRAQMKPPYILSLQNGVENEAILCDYFSEEYIMGGLTRKIGAHVVFPGYIEAVGSAETILGMMHTTMENERFLETLALALNHAGIPTQTTYDIKQELWKKLIINNGVNALCALLRVKTGILFEKSPLSEVVYGLMQETAYAARSLHVKISQEDVDAMFTLIKQFDSIKPSMLVDLEHGRTLEIEEICGVVIRALHQIGVDAPYTKTIKALLEFNMEQ</sequence>
<dbReference type="KEGG" id="suls:Sdiek1_1780"/>
<dbReference type="InterPro" id="IPR013332">
    <property type="entry name" value="KPR_N"/>
</dbReference>
<dbReference type="OrthoDB" id="5333395at2"/>
<dbReference type="InterPro" id="IPR003710">
    <property type="entry name" value="ApbA"/>
</dbReference>
<keyword evidence="9" id="KW-0566">Pantothenate biosynthesis</keyword>
<evidence type="ECO:0000256" key="5">
    <source>
        <dbReference type="ARBA" id="ARBA00022857"/>
    </source>
</evidence>
<dbReference type="EMBL" id="CP021416">
    <property type="protein sequence ID" value="ARU48939.1"/>
    <property type="molecule type" value="Genomic_DNA"/>
</dbReference>
<evidence type="ECO:0000313" key="13">
    <source>
        <dbReference type="Proteomes" id="UP000196005"/>
    </source>
</evidence>
<organism evidence="12 13">
    <name type="scientific">Sulfurospirillum diekertiae</name>
    <dbReference type="NCBI Taxonomy" id="1854492"/>
    <lineage>
        <taxon>Bacteria</taxon>
        <taxon>Pseudomonadati</taxon>
        <taxon>Campylobacterota</taxon>
        <taxon>Epsilonproteobacteria</taxon>
        <taxon>Campylobacterales</taxon>
        <taxon>Sulfurospirillaceae</taxon>
        <taxon>Sulfurospirillum</taxon>
    </lineage>
</organism>
<dbReference type="UniPathway" id="UPA00028">
    <property type="reaction ID" value="UER00004"/>
</dbReference>
<dbReference type="AlphaFoldDB" id="A0A1Y0HLF7"/>
<comment type="function">
    <text evidence="9">Catalyzes the NADPH-dependent reduction of ketopantoate into pantoic acid.</text>
</comment>
<evidence type="ECO:0000256" key="4">
    <source>
        <dbReference type="ARBA" id="ARBA00019465"/>
    </source>
</evidence>
<keyword evidence="5 9" id="KW-0521">NADP</keyword>
<dbReference type="InterPro" id="IPR036291">
    <property type="entry name" value="NAD(P)-bd_dom_sf"/>
</dbReference>
<dbReference type="NCBIfam" id="TIGR00745">
    <property type="entry name" value="apbA_panE"/>
    <property type="match status" value="1"/>
</dbReference>
<dbReference type="PANTHER" id="PTHR21708:SF26">
    <property type="entry name" value="2-DEHYDROPANTOATE 2-REDUCTASE"/>
    <property type="match status" value="1"/>
</dbReference>
<dbReference type="GO" id="GO:0015940">
    <property type="term" value="P:pantothenate biosynthetic process"/>
    <property type="evidence" value="ECO:0007669"/>
    <property type="project" value="UniProtKB-UniPathway"/>
</dbReference>
<dbReference type="Pfam" id="PF02558">
    <property type="entry name" value="ApbA"/>
    <property type="match status" value="1"/>
</dbReference>
<evidence type="ECO:0000256" key="1">
    <source>
        <dbReference type="ARBA" id="ARBA00004994"/>
    </source>
</evidence>
<keyword evidence="13" id="KW-1185">Reference proteome</keyword>
<reference evidence="13" key="1">
    <citation type="submission" date="2017-05" db="EMBL/GenBank/DDBJ databases">
        <title>Dechlorination kinetics govern the competition between two new strains of the genus Sulfurospirillum.</title>
        <authorList>
            <person name="Buttet G.F."/>
            <person name="Murray A.M."/>
            <person name="Goris T."/>
            <person name="Burion M."/>
            <person name="Lin B."/>
            <person name="Rolle M."/>
            <person name="Maillard J."/>
        </authorList>
    </citation>
    <scope>NUCLEOTIDE SEQUENCE [LARGE SCALE GENOMIC DNA]</scope>
    <source>
        <strain evidence="13">SL2-1</strain>
    </source>
</reference>
<dbReference type="GO" id="GO:0005737">
    <property type="term" value="C:cytoplasm"/>
    <property type="evidence" value="ECO:0007669"/>
    <property type="project" value="TreeGrafter"/>
</dbReference>
<feature type="domain" description="Ketopantoate reductase N-terminal" evidence="10">
    <location>
        <begin position="3"/>
        <end position="157"/>
    </location>
</feature>
<dbReference type="InterPro" id="IPR013328">
    <property type="entry name" value="6PGD_dom2"/>
</dbReference>
<dbReference type="EC" id="1.1.1.169" evidence="3 9"/>
<dbReference type="RefSeq" id="WP_087438768.1">
    <property type="nucleotide sequence ID" value="NZ_CP021416.1"/>
</dbReference>
<evidence type="ECO:0000256" key="3">
    <source>
        <dbReference type="ARBA" id="ARBA00013014"/>
    </source>
</evidence>
<dbReference type="InterPro" id="IPR013752">
    <property type="entry name" value="KPA_reductase"/>
</dbReference>
<evidence type="ECO:0000259" key="10">
    <source>
        <dbReference type="Pfam" id="PF02558"/>
    </source>
</evidence>
<gene>
    <name evidence="12" type="ORF">Sdiek1_1780</name>
</gene>
<feature type="domain" description="Ketopantoate reductase C-terminal" evidence="11">
    <location>
        <begin position="186"/>
        <end position="306"/>
    </location>
</feature>
<dbReference type="Proteomes" id="UP000196005">
    <property type="component" value="Chromosome"/>
</dbReference>
<dbReference type="PANTHER" id="PTHR21708">
    <property type="entry name" value="PROBABLE 2-DEHYDROPANTOATE 2-REDUCTASE"/>
    <property type="match status" value="1"/>
</dbReference>
<dbReference type="GO" id="GO:0008677">
    <property type="term" value="F:2-dehydropantoate 2-reductase activity"/>
    <property type="evidence" value="ECO:0007669"/>
    <property type="project" value="UniProtKB-EC"/>
</dbReference>
<dbReference type="SUPFAM" id="SSF51735">
    <property type="entry name" value="NAD(P)-binding Rossmann-fold domains"/>
    <property type="match status" value="1"/>
</dbReference>
<dbReference type="InterPro" id="IPR051402">
    <property type="entry name" value="KPR-Related"/>
</dbReference>
<evidence type="ECO:0000256" key="9">
    <source>
        <dbReference type="RuleBase" id="RU362068"/>
    </source>
</evidence>
<dbReference type="Gene3D" id="1.10.1040.10">
    <property type="entry name" value="N-(1-d-carboxylethyl)-l-norvaline Dehydrogenase, domain 2"/>
    <property type="match status" value="1"/>
</dbReference>